<comment type="caution">
    <text evidence="3">The sequence shown here is derived from an EMBL/GenBank/DDBJ whole genome shotgun (WGS) entry which is preliminary data.</text>
</comment>
<feature type="compositionally biased region" description="Basic and acidic residues" evidence="2">
    <location>
        <begin position="632"/>
        <end position="642"/>
    </location>
</feature>
<sequence length="812" mass="84714">MELTTFVGEWSDSLGNDVRVVSSGRGIEVKLQKANGRGKEISLTIKKAGASFECGHYDLDDRGSHENKVVWRDRRRRDSSSVWTRKGTGGSGGSGGGGGGGDWGSGGGGGGDWGGWERQQNNGGWPQQQPQQPGFVAMPPPPAGLPPGDFFPPGNFGTSSSSTSGPQAIQEASEVWRPPSGPPSGVGVAPPVPVRSVGPGGHAWASPPPDAWAGYPSRAKREEDEPDLSNVLDFLASAGVSAAQPAVKQELEPTGPVSGLGADPRRARARKPDRAPGSAAPNSPLSDATVPSDGEEAAQSKPPQGAAAAQQPDRWSEVLEMLAAAAVPEPAVPPGVVYAVGQMQQQQQQQQQQEQQQQQQWQQGQMAPIMGQPFMQAPPGMHMGMPMGQPVPGAVAQGQQHMVQQQFGGVGVGMTMGLLPGVQPLPQQYGGGASMEDLFSSFNLPQNRFAAPAPSGALAAAAAGITEEALREQVLTETLQRLLREKTGSAVASSPWRRQAEAAKGAEAASAPAQETASPAADAAAASRDPRLAGRMLPPPPPPPPGGGQEAQVEERQEAPLDKFIKIFGLDELAAKCLQRLQDDEAAYVIESCQHRLKHAANPSAVVMIAIKGVAAKVGRRYHQLGQGGEGVKGDQSGELKMFEGSPADDEEAKEEDEEEDEADGDEGAELAEPVEADGMAAATDPYGVAAVDPYGAGDEEFIEEEEEEEEEVKEVDQEVEVGRQAAAPLAATPKTVQALNLGQTATGPALNLGQTATGPAAKRRKTSDGAAEQRLTVEVLPPPQETVAVADEEEAEDADMDNLFFVDTGAS</sequence>
<feature type="compositionally biased region" description="Low complexity" evidence="2">
    <location>
        <begin position="297"/>
        <end position="312"/>
    </location>
</feature>
<dbReference type="AlphaFoldDB" id="A0A813FZT1"/>
<feature type="compositionally biased region" description="Low complexity" evidence="2">
    <location>
        <begin position="183"/>
        <end position="197"/>
    </location>
</feature>
<feature type="compositionally biased region" description="Low complexity" evidence="2">
    <location>
        <begin position="146"/>
        <end position="166"/>
    </location>
</feature>
<feature type="region of interest" description="Disordered" evidence="2">
    <location>
        <begin position="625"/>
        <end position="667"/>
    </location>
</feature>
<protein>
    <submittedName>
        <fullName evidence="3">Uncharacterized protein</fullName>
    </submittedName>
</protein>
<feature type="compositionally biased region" description="Gly residues" evidence="2">
    <location>
        <begin position="87"/>
        <end position="114"/>
    </location>
</feature>
<feature type="compositionally biased region" description="Low complexity" evidence="2">
    <location>
        <begin position="502"/>
        <end position="527"/>
    </location>
</feature>
<organism evidence="3 4">
    <name type="scientific">Polarella glacialis</name>
    <name type="common">Dinoflagellate</name>
    <dbReference type="NCBI Taxonomy" id="89957"/>
    <lineage>
        <taxon>Eukaryota</taxon>
        <taxon>Sar</taxon>
        <taxon>Alveolata</taxon>
        <taxon>Dinophyceae</taxon>
        <taxon>Suessiales</taxon>
        <taxon>Suessiaceae</taxon>
        <taxon>Polarella</taxon>
    </lineage>
</organism>
<feature type="compositionally biased region" description="Basic and acidic residues" evidence="2">
    <location>
        <begin position="263"/>
        <end position="274"/>
    </location>
</feature>
<feature type="region of interest" description="Disordered" evidence="2">
    <location>
        <begin position="747"/>
        <end position="786"/>
    </location>
</feature>
<evidence type="ECO:0000256" key="2">
    <source>
        <dbReference type="SAM" id="MobiDB-lite"/>
    </source>
</evidence>
<gene>
    <name evidence="3" type="ORF">PGLA1383_LOCUS36829</name>
</gene>
<feature type="compositionally biased region" description="Acidic residues" evidence="2">
    <location>
        <begin position="647"/>
        <end position="667"/>
    </location>
</feature>
<keyword evidence="1" id="KW-0175">Coiled coil</keyword>
<name>A0A813FZT1_POLGL</name>
<evidence type="ECO:0000256" key="1">
    <source>
        <dbReference type="SAM" id="Coils"/>
    </source>
</evidence>
<proteinExistence type="predicted"/>
<feature type="region of interest" description="Disordered" evidence="2">
    <location>
        <begin position="486"/>
        <end position="556"/>
    </location>
</feature>
<feature type="region of interest" description="Disordered" evidence="2">
    <location>
        <begin position="70"/>
        <end position="313"/>
    </location>
</feature>
<feature type="compositionally biased region" description="Pro residues" evidence="2">
    <location>
        <begin position="537"/>
        <end position="546"/>
    </location>
</feature>
<feature type="coiled-coil region" evidence="1">
    <location>
        <begin position="699"/>
        <end position="726"/>
    </location>
</feature>
<feature type="compositionally biased region" description="Polar residues" evidence="2">
    <location>
        <begin position="747"/>
        <end position="758"/>
    </location>
</feature>
<accession>A0A813FZT1</accession>
<evidence type="ECO:0000313" key="4">
    <source>
        <dbReference type="Proteomes" id="UP000654075"/>
    </source>
</evidence>
<reference evidence="3" key="1">
    <citation type="submission" date="2021-02" db="EMBL/GenBank/DDBJ databases">
        <authorList>
            <person name="Dougan E. K."/>
            <person name="Rhodes N."/>
            <person name="Thang M."/>
            <person name="Chan C."/>
        </authorList>
    </citation>
    <scope>NUCLEOTIDE SEQUENCE</scope>
</reference>
<keyword evidence="4" id="KW-1185">Reference proteome</keyword>
<dbReference type="Proteomes" id="UP000654075">
    <property type="component" value="Unassembled WGS sequence"/>
</dbReference>
<feature type="compositionally biased region" description="Basic and acidic residues" evidence="2">
    <location>
        <begin position="70"/>
        <end position="79"/>
    </location>
</feature>
<feature type="compositionally biased region" description="Low complexity" evidence="2">
    <location>
        <begin position="119"/>
        <end position="134"/>
    </location>
</feature>
<dbReference type="EMBL" id="CAJNNV010026903">
    <property type="protein sequence ID" value="CAE8619235.1"/>
    <property type="molecule type" value="Genomic_DNA"/>
</dbReference>
<evidence type="ECO:0000313" key="3">
    <source>
        <dbReference type="EMBL" id="CAE8619235.1"/>
    </source>
</evidence>